<reference evidence="3" key="1">
    <citation type="journal article" date="2021" name="PeerJ">
        <title>Extensive microbial diversity within the chicken gut microbiome revealed by metagenomics and culture.</title>
        <authorList>
            <person name="Gilroy R."/>
            <person name="Ravi A."/>
            <person name="Getino M."/>
            <person name="Pursley I."/>
            <person name="Horton D.L."/>
            <person name="Alikhan N.F."/>
            <person name="Baker D."/>
            <person name="Gharbi K."/>
            <person name="Hall N."/>
            <person name="Watson M."/>
            <person name="Adriaenssens E.M."/>
            <person name="Foster-Nyarko E."/>
            <person name="Jarju S."/>
            <person name="Secka A."/>
            <person name="Antonio M."/>
            <person name="Oren A."/>
            <person name="Chaudhuri R.R."/>
            <person name="La Ragione R."/>
            <person name="Hildebrand F."/>
            <person name="Pallen M.J."/>
        </authorList>
    </citation>
    <scope>NUCLEOTIDE SEQUENCE</scope>
    <source>
        <strain evidence="3">CHK187-5294</strain>
    </source>
</reference>
<evidence type="ECO:0000313" key="4">
    <source>
        <dbReference type="Proteomes" id="UP000824132"/>
    </source>
</evidence>
<feature type="domain" description="SHOCT" evidence="2">
    <location>
        <begin position="239"/>
        <end position="262"/>
    </location>
</feature>
<dbReference type="InterPro" id="IPR018649">
    <property type="entry name" value="SHOCT"/>
</dbReference>
<keyword evidence="1" id="KW-0812">Transmembrane</keyword>
<dbReference type="AlphaFoldDB" id="A0A9D2CYC9"/>
<dbReference type="Proteomes" id="UP000824132">
    <property type="component" value="Unassembled WGS sequence"/>
</dbReference>
<reference evidence="3" key="2">
    <citation type="submission" date="2021-04" db="EMBL/GenBank/DDBJ databases">
        <authorList>
            <person name="Gilroy R."/>
        </authorList>
    </citation>
    <scope>NUCLEOTIDE SEQUENCE</scope>
    <source>
        <strain evidence="3">CHK187-5294</strain>
    </source>
</reference>
<organism evidence="3 4">
    <name type="scientific">Candidatus Borkfalkia avistercoris</name>
    <dbReference type="NCBI Taxonomy" id="2838504"/>
    <lineage>
        <taxon>Bacteria</taxon>
        <taxon>Bacillati</taxon>
        <taxon>Bacillota</taxon>
        <taxon>Clostridia</taxon>
        <taxon>Christensenellales</taxon>
        <taxon>Christensenellaceae</taxon>
        <taxon>Candidatus Borkfalkia</taxon>
    </lineage>
</organism>
<feature type="transmembrane region" description="Helical" evidence="1">
    <location>
        <begin position="173"/>
        <end position="198"/>
    </location>
</feature>
<sequence length="266" mass="29779">MKKFTIRRVCLAGAGFVLSALSLLSLCFTVVKMDLQNAMGVFGDYFTATPGTAEHGFDLLDGKSNILVFFESFLREFAESANITMIFSSDFSALEIYAQVFNVFILIFSVLMCAGSVLWLFFCKSDRVIKTIAVSAVWVAVAYLIEGLLYTVYLNSTWEDILTAADETSLVFFKSMFTTAAYVPLILVAVFETAFWILHYKLSMREGNAATEEHAQPVADVSVLPAERGAFTPSDLQYLRELKKLCDEGVLTQQEFDEAKAKYFER</sequence>
<protein>
    <submittedName>
        <fullName evidence="3">SHOCT domain-containing protein</fullName>
    </submittedName>
</protein>
<feature type="transmembrane region" description="Helical" evidence="1">
    <location>
        <begin position="96"/>
        <end position="121"/>
    </location>
</feature>
<feature type="transmembrane region" description="Helical" evidence="1">
    <location>
        <begin position="133"/>
        <end position="153"/>
    </location>
</feature>
<comment type="caution">
    <text evidence="3">The sequence shown here is derived from an EMBL/GenBank/DDBJ whole genome shotgun (WGS) entry which is preliminary data.</text>
</comment>
<evidence type="ECO:0000313" key="3">
    <source>
        <dbReference type="EMBL" id="HIZ03130.1"/>
    </source>
</evidence>
<gene>
    <name evidence="3" type="ORF">H9727_02480</name>
</gene>
<accession>A0A9D2CYC9</accession>
<keyword evidence="1" id="KW-1133">Transmembrane helix</keyword>
<proteinExistence type="predicted"/>
<keyword evidence="1" id="KW-0472">Membrane</keyword>
<evidence type="ECO:0000256" key="1">
    <source>
        <dbReference type="SAM" id="Phobius"/>
    </source>
</evidence>
<dbReference type="Pfam" id="PF09851">
    <property type="entry name" value="SHOCT"/>
    <property type="match status" value="1"/>
</dbReference>
<name>A0A9D2CYC9_9FIRM</name>
<dbReference type="EMBL" id="DXCL01000015">
    <property type="protein sequence ID" value="HIZ03130.1"/>
    <property type="molecule type" value="Genomic_DNA"/>
</dbReference>
<evidence type="ECO:0000259" key="2">
    <source>
        <dbReference type="Pfam" id="PF09851"/>
    </source>
</evidence>